<gene>
    <name evidence="7" type="ORF">OCU04_001582</name>
</gene>
<comment type="cofactor">
    <cofactor evidence="1">
        <name>pyridoxal 5'-phosphate</name>
        <dbReference type="ChEBI" id="CHEBI:597326"/>
    </cofactor>
</comment>
<proteinExistence type="inferred from homology"/>
<evidence type="ECO:0000256" key="3">
    <source>
        <dbReference type="ARBA" id="ARBA00022576"/>
    </source>
</evidence>
<feature type="domain" description="Aminotransferase class I/classII large" evidence="6">
    <location>
        <begin position="33"/>
        <end position="411"/>
    </location>
</feature>
<dbReference type="PRINTS" id="PR00753">
    <property type="entry name" value="ACCSYNTHASE"/>
</dbReference>
<dbReference type="AlphaFoldDB" id="A0A9X0AYE4"/>
<dbReference type="InterPro" id="IPR050478">
    <property type="entry name" value="Ethylene_sulfur-biosynth"/>
</dbReference>
<dbReference type="Proteomes" id="UP001152300">
    <property type="component" value="Unassembled WGS sequence"/>
</dbReference>
<accession>A0A9X0AYE4</accession>
<evidence type="ECO:0000256" key="1">
    <source>
        <dbReference type="ARBA" id="ARBA00001933"/>
    </source>
</evidence>
<name>A0A9X0AYE4_9HELO</name>
<dbReference type="InterPro" id="IPR015422">
    <property type="entry name" value="PyrdxlP-dep_Trfase_small"/>
</dbReference>
<evidence type="ECO:0000313" key="8">
    <source>
        <dbReference type="Proteomes" id="UP001152300"/>
    </source>
</evidence>
<comment type="caution">
    <text evidence="7">The sequence shown here is derived from an EMBL/GenBank/DDBJ whole genome shotgun (WGS) entry which is preliminary data.</text>
</comment>
<dbReference type="SUPFAM" id="SSF53383">
    <property type="entry name" value="PLP-dependent transferases"/>
    <property type="match status" value="1"/>
</dbReference>
<comment type="similarity">
    <text evidence="2">Belongs to the class-I pyridoxal-phosphate-dependent aminotransferase family.</text>
</comment>
<evidence type="ECO:0000256" key="5">
    <source>
        <dbReference type="ARBA" id="ARBA00022898"/>
    </source>
</evidence>
<dbReference type="PANTHER" id="PTHR43795">
    <property type="entry name" value="BIFUNCTIONAL ASPARTATE AMINOTRANSFERASE AND GLUTAMATE/ASPARTATE-PREPHENATE AMINOTRANSFERASE-RELATED"/>
    <property type="match status" value="1"/>
</dbReference>
<dbReference type="InterPro" id="IPR015424">
    <property type="entry name" value="PyrdxlP-dep_Trfase"/>
</dbReference>
<dbReference type="EMBL" id="JAPEIS010000001">
    <property type="protein sequence ID" value="KAJ8071247.1"/>
    <property type="molecule type" value="Genomic_DNA"/>
</dbReference>
<keyword evidence="4" id="KW-0808">Transferase</keyword>
<dbReference type="InterPro" id="IPR004839">
    <property type="entry name" value="Aminotransferase_I/II_large"/>
</dbReference>
<dbReference type="GO" id="GO:0030170">
    <property type="term" value="F:pyridoxal phosphate binding"/>
    <property type="evidence" value="ECO:0007669"/>
    <property type="project" value="InterPro"/>
</dbReference>
<evidence type="ECO:0000259" key="6">
    <source>
        <dbReference type="Pfam" id="PF00155"/>
    </source>
</evidence>
<sequence length="419" mass="46124">MANNLSSRMTQSMQYILPKLAATSHDLDEKVTLINLSIAENLVIRDELVDICKEVVKEELVPDVLSQPLAFGGDSLLREELAGFFNTYFNPVTQVTKEHVVLTVGVGGGLEALAHAICEDGDSVIIPGPYWFGMEPYLRTRPNVHTIVASLSSYKPDSHSNELLSSLISAYNTASDPSRIKAVILCNPHNPFSRCYTKDSIEACLKFCQEKGLHLISDELYALASIKSHATAEERVTPFTSVLSLRNEGLIDFDKVHVVWSGSKLFGSSGIRTGCVVSQFNIPLRTAISLLSYASISTLSSLYLKSLLASPSLPLLLETNSERLTASYKLLADSFSKWKIEFLPATEGIFIFAKLARDARTQEEADEVFAKLARNGVLVSPGNFYNGIPQEVGWARVTFSVPVQVIEEAIMRMERVIGK</sequence>
<evidence type="ECO:0000256" key="4">
    <source>
        <dbReference type="ARBA" id="ARBA00022679"/>
    </source>
</evidence>
<dbReference type="Gene3D" id="3.40.640.10">
    <property type="entry name" value="Type I PLP-dependent aspartate aminotransferase-like (Major domain)"/>
    <property type="match status" value="1"/>
</dbReference>
<evidence type="ECO:0000313" key="7">
    <source>
        <dbReference type="EMBL" id="KAJ8071247.1"/>
    </source>
</evidence>
<dbReference type="PANTHER" id="PTHR43795:SF32">
    <property type="entry name" value="AMINOTRANSFERASE GLII-RELATED"/>
    <property type="match status" value="1"/>
</dbReference>
<evidence type="ECO:0000256" key="2">
    <source>
        <dbReference type="ARBA" id="ARBA00007441"/>
    </source>
</evidence>
<keyword evidence="5" id="KW-0663">Pyridoxal phosphate</keyword>
<dbReference type="InterPro" id="IPR015421">
    <property type="entry name" value="PyrdxlP-dep_Trfase_major"/>
</dbReference>
<keyword evidence="8" id="KW-1185">Reference proteome</keyword>
<dbReference type="GO" id="GO:0008483">
    <property type="term" value="F:transaminase activity"/>
    <property type="evidence" value="ECO:0007669"/>
    <property type="project" value="UniProtKB-KW"/>
</dbReference>
<dbReference type="Gene3D" id="3.90.1150.10">
    <property type="entry name" value="Aspartate Aminotransferase, domain 1"/>
    <property type="match status" value="1"/>
</dbReference>
<reference evidence="7" key="1">
    <citation type="submission" date="2022-11" db="EMBL/GenBank/DDBJ databases">
        <title>Genome Resource of Sclerotinia nivalis Strain SnTB1, a Plant Pathogen Isolated from American Ginseng.</title>
        <authorList>
            <person name="Fan S."/>
        </authorList>
    </citation>
    <scope>NUCLEOTIDE SEQUENCE</scope>
    <source>
        <strain evidence="7">SnTB1</strain>
    </source>
</reference>
<keyword evidence="3" id="KW-0032">Aminotransferase</keyword>
<dbReference type="GO" id="GO:0006520">
    <property type="term" value="P:amino acid metabolic process"/>
    <property type="evidence" value="ECO:0007669"/>
    <property type="project" value="TreeGrafter"/>
</dbReference>
<organism evidence="7 8">
    <name type="scientific">Sclerotinia nivalis</name>
    <dbReference type="NCBI Taxonomy" id="352851"/>
    <lineage>
        <taxon>Eukaryota</taxon>
        <taxon>Fungi</taxon>
        <taxon>Dikarya</taxon>
        <taxon>Ascomycota</taxon>
        <taxon>Pezizomycotina</taxon>
        <taxon>Leotiomycetes</taxon>
        <taxon>Helotiales</taxon>
        <taxon>Sclerotiniaceae</taxon>
        <taxon>Sclerotinia</taxon>
    </lineage>
</organism>
<dbReference type="OrthoDB" id="7042322at2759"/>
<dbReference type="Pfam" id="PF00155">
    <property type="entry name" value="Aminotran_1_2"/>
    <property type="match status" value="1"/>
</dbReference>
<dbReference type="CDD" id="cd00609">
    <property type="entry name" value="AAT_like"/>
    <property type="match status" value="1"/>
</dbReference>
<protein>
    <recommendedName>
        <fullName evidence="6">Aminotransferase class I/classII large domain-containing protein</fullName>
    </recommendedName>
</protein>